<organism evidence="2 3">
    <name type="scientific">Paenibacillus terrae</name>
    <dbReference type="NCBI Taxonomy" id="159743"/>
    <lineage>
        <taxon>Bacteria</taxon>
        <taxon>Bacillati</taxon>
        <taxon>Bacillota</taxon>
        <taxon>Bacilli</taxon>
        <taxon>Bacillales</taxon>
        <taxon>Paenibacillaceae</taxon>
        <taxon>Paenibacillus</taxon>
    </lineage>
</organism>
<name>A0A0D7X1T0_9BACL</name>
<keyword evidence="1" id="KW-0732">Signal</keyword>
<keyword evidence="3" id="KW-1185">Reference proteome</keyword>
<feature type="signal peptide" evidence="1">
    <location>
        <begin position="1"/>
        <end position="18"/>
    </location>
</feature>
<dbReference type="AlphaFoldDB" id="A0A0D7X1T0"/>
<comment type="caution">
    <text evidence="2">The sequence shown here is derived from an EMBL/GenBank/DDBJ whole genome shotgun (WGS) entry which is preliminary data.</text>
</comment>
<proteinExistence type="predicted"/>
<protein>
    <submittedName>
        <fullName evidence="2">Uncharacterized protein</fullName>
    </submittedName>
</protein>
<dbReference type="EMBL" id="JTHP01000027">
    <property type="protein sequence ID" value="KJD44913.1"/>
    <property type="molecule type" value="Genomic_DNA"/>
</dbReference>
<evidence type="ECO:0000313" key="2">
    <source>
        <dbReference type="EMBL" id="KJD44913.1"/>
    </source>
</evidence>
<accession>A0A0D7X1T0</accession>
<dbReference type="Proteomes" id="UP000032534">
    <property type="component" value="Unassembled WGS sequence"/>
</dbReference>
<evidence type="ECO:0000313" key="3">
    <source>
        <dbReference type="Proteomes" id="UP000032534"/>
    </source>
</evidence>
<dbReference type="OrthoDB" id="2678813at2"/>
<evidence type="ECO:0000256" key="1">
    <source>
        <dbReference type="SAM" id="SignalP"/>
    </source>
</evidence>
<sequence>MKPWIVLCGSILITTAAAVLLPSLQALDSGTAAVRETQATISSQQRVLLTDDNLVDTLKELPLTTPIASVSWEHSVLTLDVKLSKEETAPLEIYQNMAEIAAFSFYGTTNVRQLLLRVVTQDEWSGERHLLLASDIRRNEWTIEALDQLRSREGADLPEELKARFRITVTPMWQSRFNGVYTD</sequence>
<dbReference type="RefSeq" id="WP_044646780.1">
    <property type="nucleotide sequence ID" value="NZ_JTHP01000027.1"/>
</dbReference>
<reference evidence="2 3" key="1">
    <citation type="submission" date="2014-11" db="EMBL/GenBank/DDBJ databases">
        <title>Draft Genome Sequences of Paenibacillus polymyxa NRRL B-30509 and Paenibacillus terrae NRRL B-30644, Strains from a Poultry Environment that Produce Tridecaptin A and Paenicidins.</title>
        <authorList>
            <person name="van Belkum M.J."/>
            <person name="Lohans C.T."/>
            <person name="Vederas J.C."/>
        </authorList>
    </citation>
    <scope>NUCLEOTIDE SEQUENCE [LARGE SCALE GENOMIC DNA]</scope>
    <source>
        <strain evidence="2 3">NRRL B-30644</strain>
    </source>
</reference>
<feature type="chain" id="PRO_5039374674" evidence="1">
    <location>
        <begin position="19"/>
        <end position="183"/>
    </location>
</feature>
<dbReference type="PATRIC" id="fig|159743.3.peg.3189"/>
<gene>
    <name evidence="2" type="ORF">QD47_14320</name>
</gene>